<organism evidence="2 3">
    <name type="scientific">Plectosphaerella plurivora</name>
    <dbReference type="NCBI Taxonomy" id="936078"/>
    <lineage>
        <taxon>Eukaryota</taxon>
        <taxon>Fungi</taxon>
        <taxon>Dikarya</taxon>
        <taxon>Ascomycota</taxon>
        <taxon>Pezizomycotina</taxon>
        <taxon>Sordariomycetes</taxon>
        <taxon>Hypocreomycetidae</taxon>
        <taxon>Glomerellales</taxon>
        <taxon>Plectosphaerellaceae</taxon>
        <taxon>Plectosphaerella</taxon>
    </lineage>
</organism>
<evidence type="ECO:0000313" key="3">
    <source>
        <dbReference type="Proteomes" id="UP000770015"/>
    </source>
</evidence>
<evidence type="ECO:0000313" key="2">
    <source>
        <dbReference type="EMBL" id="KAH6688328.1"/>
    </source>
</evidence>
<dbReference type="Proteomes" id="UP000770015">
    <property type="component" value="Unassembled WGS sequence"/>
</dbReference>
<keyword evidence="3" id="KW-1185">Reference proteome</keyword>
<protein>
    <recommendedName>
        <fullName evidence="1">DUF6604 domain-containing protein</fullName>
    </recommendedName>
</protein>
<gene>
    <name evidence="2" type="ORF">F5X68DRAFT_255210</name>
</gene>
<dbReference type="Pfam" id="PF20253">
    <property type="entry name" value="DUF6604"/>
    <property type="match status" value="1"/>
</dbReference>
<reference evidence="2" key="1">
    <citation type="journal article" date="2021" name="Nat. Commun.">
        <title>Genetic determinants of endophytism in the Arabidopsis root mycobiome.</title>
        <authorList>
            <person name="Mesny F."/>
            <person name="Miyauchi S."/>
            <person name="Thiergart T."/>
            <person name="Pickel B."/>
            <person name="Atanasova L."/>
            <person name="Karlsson M."/>
            <person name="Huettel B."/>
            <person name="Barry K.W."/>
            <person name="Haridas S."/>
            <person name="Chen C."/>
            <person name="Bauer D."/>
            <person name="Andreopoulos W."/>
            <person name="Pangilinan J."/>
            <person name="LaButti K."/>
            <person name="Riley R."/>
            <person name="Lipzen A."/>
            <person name="Clum A."/>
            <person name="Drula E."/>
            <person name="Henrissat B."/>
            <person name="Kohler A."/>
            <person name="Grigoriev I.V."/>
            <person name="Martin F.M."/>
            <person name="Hacquard S."/>
        </authorList>
    </citation>
    <scope>NUCLEOTIDE SEQUENCE</scope>
    <source>
        <strain evidence="2">MPI-SDFR-AT-0117</strain>
    </source>
</reference>
<proteinExistence type="predicted"/>
<dbReference type="PANTHER" id="PTHR38795">
    <property type="entry name" value="DUF6604 DOMAIN-CONTAINING PROTEIN"/>
    <property type="match status" value="1"/>
</dbReference>
<dbReference type="AlphaFoldDB" id="A0A9P8VEZ0"/>
<accession>A0A9P8VEZ0</accession>
<dbReference type="OrthoDB" id="5238236at2759"/>
<dbReference type="PANTHER" id="PTHR38795:SF1">
    <property type="entry name" value="DUF6604 DOMAIN-CONTAINING PROTEIN"/>
    <property type="match status" value="1"/>
</dbReference>
<dbReference type="InterPro" id="IPR046539">
    <property type="entry name" value="DUF6604"/>
</dbReference>
<name>A0A9P8VEZ0_9PEZI</name>
<evidence type="ECO:0000259" key="1">
    <source>
        <dbReference type="Pfam" id="PF20253"/>
    </source>
</evidence>
<dbReference type="EMBL" id="JAGSXJ010000009">
    <property type="protein sequence ID" value="KAH6688328.1"/>
    <property type="molecule type" value="Genomic_DNA"/>
</dbReference>
<comment type="caution">
    <text evidence="2">The sequence shown here is derived from an EMBL/GenBank/DDBJ whole genome shotgun (WGS) entry which is preliminary data.</text>
</comment>
<sequence>MPTSNSEGVPISNSFDALKFYEPSQAFSDAPALPKPDHYEPLASDTREAERLAAAHELIFAWIIMIDDLNDLRKQIMQIWGKFRDGNCEAATAALATNTAIDLARSIMEDVVPLTTPFGGFWEFAHEFHEGECERREIVLEEAVGEADYEAYDIARHTLVGAQTHLQAFLQYLHPKQIPIIPEGHFGVYDPSSDRRTMTGEEKLREDKFLLMHMFTEQITVLDDEIAAFNEFHKSSTCKTWPAANDKHLQDVQKEIRWVHSDPIHQEKTRVRKSEGVSSAEGMQPQLLLSSSPVLAGLWLFRFRARSWNMGIVVNQTWGSIIYSAHLYNAMEIEKVIGDLDNGWSDMDIAQSIFGPQNFFIGNHPKTRPEYLKKFLLSIGMSAAAFAQSGRAEGRKLLVASKAGPRVLKGDAAVSKMFFPRYLERSGQIDWTPEHVNEIISRSGWETQESEEFGPSLVQSHKPLKTRQQEAAKSSPVSPPELIEKLTTSLHVESMELSFLYLKMHCKCWKFLRAIRDACDPTLCKAFGPAYLVKEPQLPCVVGWIFQALAGRCKIEYAESLLQSCGEVFEEMAAREDDSAVCRAMEELGYKFRFMEDLENEGDK</sequence>
<feature type="domain" description="DUF6604" evidence="1">
    <location>
        <begin position="3"/>
        <end position="113"/>
    </location>
</feature>